<evidence type="ECO:0000313" key="6">
    <source>
        <dbReference type="EMBL" id="TDC05143.1"/>
    </source>
</evidence>
<name>A0A4R4NCD6_9ACTN</name>
<dbReference type="GO" id="GO:0019825">
    <property type="term" value="F:oxygen binding"/>
    <property type="evidence" value="ECO:0007669"/>
    <property type="project" value="InterPro"/>
</dbReference>
<keyword evidence="2 5" id="KW-0349">Heme</keyword>
<dbReference type="GO" id="GO:0046872">
    <property type="term" value="F:metal ion binding"/>
    <property type="evidence" value="ECO:0007669"/>
    <property type="project" value="UniProtKB-KW"/>
</dbReference>
<evidence type="ECO:0000256" key="1">
    <source>
        <dbReference type="ARBA" id="ARBA00022448"/>
    </source>
</evidence>
<dbReference type="AlphaFoldDB" id="A0A4R4NCD6"/>
<dbReference type="SUPFAM" id="SSF46458">
    <property type="entry name" value="Globin-like"/>
    <property type="match status" value="1"/>
</dbReference>
<evidence type="ECO:0000256" key="2">
    <source>
        <dbReference type="ARBA" id="ARBA00022617"/>
    </source>
</evidence>
<organism evidence="6 7">
    <name type="scientific">Nonomuraea longispora</name>
    <dbReference type="NCBI Taxonomy" id="1848320"/>
    <lineage>
        <taxon>Bacteria</taxon>
        <taxon>Bacillati</taxon>
        <taxon>Actinomycetota</taxon>
        <taxon>Actinomycetes</taxon>
        <taxon>Streptosporangiales</taxon>
        <taxon>Streptosporangiaceae</taxon>
        <taxon>Nonomuraea</taxon>
    </lineage>
</organism>
<dbReference type="Pfam" id="PF01152">
    <property type="entry name" value="Bac_globin"/>
    <property type="match status" value="1"/>
</dbReference>
<protein>
    <submittedName>
        <fullName evidence="6">Group 1 truncated hemoglobin</fullName>
    </submittedName>
</protein>
<dbReference type="Proteomes" id="UP000295157">
    <property type="component" value="Unassembled WGS sequence"/>
</dbReference>
<keyword evidence="1" id="KW-0813">Transport</keyword>
<accession>A0A4R4NCD6</accession>
<dbReference type="InterPro" id="IPR001486">
    <property type="entry name" value="Hemoglobin_trunc"/>
</dbReference>
<evidence type="ECO:0000256" key="4">
    <source>
        <dbReference type="ARBA" id="ARBA00023004"/>
    </source>
</evidence>
<dbReference type="InterPro" id="IPR009050">
    <property type="entry name" value="Globin-like_sf"/>
</dbReference>
<keyword evidence="3 5" id="KW-0479">Metal-binding</keyword>
<feature type="binding site" description="distal binding residue" evidence="5">
    <location>
        <position position="58"/>
    </location>
    <ligand>
        <name>heme</name>
        <dbReference type="ChEBI" id="CHEBI:30413"/>
    </ligand>
    <ligandPart>
        <name>Fe</name>
        <dbReference type="ChEBI" id="CHEBI:18248"/>
    </ligandPart>
</feature>
<sequence>MENIVPFRRFVVSMSSYYEKVGASTIRAVVDRFYTVVLDDAELKPYFSGVDMARLKRHMVMLLCSVLGGPEVYEGHDLGDAHRGMGVTGEHYERVGHILVTVLREDFGADDDLVEHVATVLGQVRGSIVEVGAAG</sequence>
<reference evidence="6 7" key="1">
    <citation type="submission" date="2019-02" db="EMBL/GenBank/DDBJ databases">
        <title>Draft genome sequences of novel Actinobacteria.</title>
        <authorList>
            <person name="Sahin N."/>
            <person name="Ay H."/>
            <person name="Saygin H."/>
        </authorList>
    </citation>
    <scope>NUCLEOTIDE SEQUENCE [LARGE SCALE GENOMIC DNA]</scope>
    <source>
        <strain evidence="6 7">KC201</strain>
    </source>
</reference>
<comment type="caution">
    <text evidence="6">The sequence shown here is derived from an EMBL/GenBank/DDBJ whole genome shotgun (WGS) entry which is preliminary data.</text>
</comment>
<feature type="binding site" description="distal binding residue" evidence="5">
    <location>
        <position position="82"/>
    </location>
    <ligand>
        <name>heme</name>
        <dbReference type="ChEBI" id="CHEBI:30413"/>
    </ligand>
    <ligandPart>
        <name>Fe</name>
        <dbReference type="ChEBI" id="CHEBI:18248"/>
    </ligandPart>
</feature>
<dbReference type="Gene3D" id="1.10.490.10">
    <property type="entry name" value="Globins"/>
    <property type="match status" value="1"/>
</dbReference>
<gene>
    <name evidence="6" type="ORF">E1267_20545</name>
</gene>
<dbReference type="CDD" id="cd00454">
    <property type="entry name" value="TrHb1_N"/>
    <property type="match status" value="1"/>
</dbReference>
<evidence type="ECO:0000256" key="5">
    <source>
        <dbReference type="PIRSR" id="PIRSR601486-1"/>
    </source>
</evidence>
<keyword evidence="4 5" id="KW-0408">Iron</keyword>
<evidence type="ECO:0000313" key="7">
    <source>
        <dbReference type="Proteomes" id="UP000295157"/>
    </source>
</evidence>
<dbReference type="GO" id="GO:0020037">
    <property type="term" value="F:heme binding"/>
    <property type="evidence" value="ECO:0007669"/>
    <property type="project" value="InterPro"/>
</dbReference>
<dbReference type="InterPro" id="IPR012292">
    <property type="entry name" value="Globin/Proto"/>
</dbReference>
<dbReference type="OrthoDB" id="9798157at2"/>
<keyword evidence="7" id="KW-1185">Reference proteome</keyword>
<evidence type="ECO:0000256" key="3">
    <source>
        <dbReference type="ARBA" id="ARBA00022723"/>
    </source>
</evidence>
<proteinExistence type="predicted"/>
<dbReference type="EMBL" id="SMJZ01000075">
    <property type="protein sequence ID" value="TDC05143.1"/>
    <property type="molecule type" value="Genomic_DNA"/>
</dbReference>